<protein>
    <submittedName>
        <fullName evidence="3">Uncharacterized protein YndB with AHSA1/START domain</fullName>
    </submittedName>
</protein>
<proteinExistence type="inferred from homology"/>
<dbReference type="Gene3D" id="3.30.530.20">
    <property type="match status" value="1"/>
</dbReference>
<comment type="caution">
    <text evidence="3">The sequence shown here is derived from an EMBL/GenBank/DDBJ whole genome shotgun (WGS) entry which is preliminary data.</text>
</comment>
<comment type="similarity">
    <text evidence="1">Belongs to the AHA1 family.</text>
</comment>
<accession>A0A841FHA5</accession>
<dbReference type="InterPro" id="IPR023393">
    <property type="entry name" value="START-like_dom_sf"/>
</dbReference>
<reference evidence="3 4" key="1">
    <citation type="submission" date="2020-08" db="EMBL/GenBank/DDBJ databases">
        <title>Genomic Encyclopedia of Type Strains, Phase IV (KMG-IV): sequencing the most valuable type-strain genomes for metagenomic binning, comparative biology and taxonomic classification.</title>
        <authorList>
            <person name="Goeker M."/>
        </authorList>
    </citation>
    <scope>NUCLEOTIDE SEQUENCE [LARGE SCALE GENOMIC DNA]</scope>
    <source>
        <strain evidence="3 4">YIM 65646</strain>
    </source>
</reference>
<gene>
    <name evidence="3" type="ORF">HNR73_002962</name>
</gene>
<dbReference type="InterPro" id="IPR013538">
    <property type="entry name" value="ASHA1/2-like_C"/>
</dbReference>
<sequence length="142" mass="15809">MSTDTLILTRTFNAPRELVYQAFTDADQIAQWFGPEGWSVPRDSITVAPHAGGEYKMTMVSDEDPSMSSPIDSTFIEVVENELMIGREIFQGQEMTMKVEFADAEGGTRITITQGPFTPEMVEMTRAGWESSFTKLDALLKA</sequence>
<evidence type="ECO:0000313" key="3">
    <source>
        <dbReference type="EMBL" id="MBB6035105.1"/>
    </source>
</evidence>
<dbReference type="EMBL" id="JACHGT010000006">
    <property type="protein sequence ID" value="MBB6035105.1"/>
    <property type="molecule type" value="Genomic_DNA"/>
</dbReference>
<name>A0A841FHA5_9ACTN</name>
<dbReference type="AlphaFoldDB" id="A0A841FHA5"/>
<evidence type="ECO:0000256" key="1">
    <source>
        <dbReference type="ARBA" id="ARBA00006817"/>
    </source>
</evidence>
<feature type="domain" description="Activator of Hsp90 ATPase homologue 1/2-like C-terminal" evidence="2">
    <location>
        <begin position="13"/>
        <end position="141"/>
    </location>
</feature>
<evidence type="ECO:0000259" key="2">
    <source>
        <dbReference type="Pfam" id="PF08327"/>
    </source>
</evidence>
<dbReference type="SUPFAM" id="SSF55961">
    <property type="entry name" value="Bet v1-like"/>
    <property type="match status" value="1"/>
</dbReference>
<dbReference type="RefSeq" id="WP_184787979.1">
    <property type="nucleotide sequence ID" value="NZ_BONT01000007.1"/>
</dbReference>
<dbReference type="Pfam" id="PF08327">
    <property type="entry name" value="AHSA1"/>
    <property type="match status" value="1"/>
</dbReference>
<dbReference type="CDD" id="cd07814">
    <property type="entry name" value="SRPBCC_CalC_Aha1-like"/>
    <property type="match status" value="1"/>
</dbReference>
<organism evidence="3 4">
    <name type="scientific">Phytomonospora endophytica</name>
    <dbReference type="NCBI Taxonomy" id="714109"/>
    <lineage>
        <taxon>Bacteria</taxon>
        <taxon>Bacillati</taxon>
        <taxon>Actinomycetota</taxon>
        <taxon>Actinomycetes</taxon>
        <taxon>Micromonosporales</taxon>
        <taxon>Micromonosporaceae</taxon>
        <taxon>Phytomonospora</taxon>
    </lineage>
</organism>
<dbReference type="Proteomes" id="UP000548476">
    <property type="component" value="Unassembled WGS sequence"/>
</dbReference>
<keyword evidence="4" id="KW-1185">Reference proteome</keyword>
<evidence type="ECO:0000313" key="4">
    <source>
        <dbReference type="Proteomes" id="UP000548476"/>
    </source>
</evidence>